<keyword evidence="4" id="KW-0503">Monooxygenase</keyword>
<reference evidence="4 5" key="1">
    <citation type="submission" date="2023-03" db="EMBL/GenBank/DDBJ databases">
        <title>Draft genome sequence of Streptomyces sp. RB6PN23 isolated from peat swamp forest in Thailand.</title>
        <authorList>
            <person name="Klaysubun C."/>
            <person name="Duangmal K."/>
        </authorList>
    </citation>
    <scope>NUCLEOTIDE SEQUENCE [LARGE SCALE GENOMIC DNA]</scope>
    <source>
        <strain evidence="4 5">RB6PN23</strain>
    </source>
</reference>
<name>A0ABT5ZDS4_9ACTN</name>
<dbReference type="EMBL" id="JARJBC010000001">
    <property type="protein sequence ID" value="MDF3287988.1"/>
    <property type="molecule type" value="Genomic_DNA"/>
</dbReference>
<keyword evidence="2" id="KW-0288">FMN</keyword>
<evidence type="ECO:0000313" key="4">
    <source>
        <dbReference type="EMBL" id="MDF3287988.1"/>
    </source>
</evidence>
<dbReference type="Proteomes" id="UP001216579">
    <property type="component" value="Unassembled WGS sequence"/>
</dbReference>
<evidence type="ECO:0000256" key="1">
    <source>
        <dbReference type="ARBA" id="ARBA00022630"/>
    </source>
</evidence>
<accession>A0ABT5ZDS4</accession>
<evidence type="ECO:0000256" key="3">
    <source>
        <dbReference type="ARBA" id="ARBA00023002"/>
    </source>
</evidence>
<dbReference type="GO" id="GO:0004497">
    <property type="term" value="F:monooxygenase activity"/>
    <property type="evidence" value="ECO:0007669"/>
    <property type="project" value="UniProtKB-KW"/>
</dbReference>
<proteinExistence type="predicted"/>
<evidence type="ECO:0000256" key="2">
    <source>
        <dbReference type="ARBA" id="ARBA00022643"/>
    </source>
</evidence>
<keyword evidence="5" id="KW-1185">Reference proteome</keyword>
<dbReference type="InterPro" id="IPR013785">
    <property type="entry name" value="Aldolase_TIM"/>
</dbReference>
<dbReference type="Pfam" id="PF03060">
    <property type="entry name" value="NMO"/>
    <property type="match status" value="2"/>
</dbReference>
<organism evidence="4 5">
    <name type="scientific">Streptomyces silvisoli</name>
    <dbReference type="NCBI Taxonomy" id="3034235"/>
    <lineage>
        <taxon>Bacteria</taxon>
        <taxon>Bacillati</taxon>
        <taxon>Actinomycetota</taxon>
        <taxon>Actinomycetes</taxon>
        <taxon>Kitasatosporales</taxon>
        <taxon>Streptomycetaceae</taxon>
        <taxon>Streptomyces</taxon>
    </lineage>
</organism>
<dbReference type="CDD" id="cd04730">
    <property type="entry name" value="NPD_like"/>
    <property type="match status" value="1"/>
</dbReference>
<dbReference type="PANTHER" id="PTHR32332:SF31">
    <property type="entry name" value="2-NITROPROPANE DIOXYGENASE FAMILY, PUTATIVE (AFU_ORTHOLOGUE AFUA_2G09850)-RELATED"/>
    <property type="match status" value="1"/>
</dbReference>
<dbReference type="SUPFAM" id="SSF51412">
    <property type="entry name" value="Inosine monophosphate dehydrogenase (IMPDH)"/>
    <property type="match status" value="1"/>
</dbReference>
<protein>
    <submittedName>
        <fullName evidence="4">Nitronate monooxygenase</fullName>
    </submittedName>
</protein>
<evidence type="ECO:0000313" key="5">
    <source>
        <dbReference type="Proteomes" id="UP001216579"/>
    </source>
</evidence>
<keyword evidence="3" id="KW-0560">Oxidoreductase</keyword>
<gene>
    <name evidence="4" type="ORF">P3G67_01810</name>
</gene>
<keyword evidence="1" id="KW-0285">Flavoprotein</keyword>
<comment type="caution">
    <text evidence="4">The sequence shown here is derived from an EMBL/GenBank/DDBJ whole genome shotgun (WGS) entry which is preliminary data.</text>
</comment>
<dbReference type="InterPro" id="IPR004136">
    <property type="entry name" value="NMO"/>
</dbReference>
<dbReference type="Gene3D" id="3.20.20.70">
    <property type="entry name" value="Aldolase class I"/>
    <property type="match status" value="1"/>
</dbReference>
<dbReference type="RefSeq" id="WP_276091848.1">
    <property type="nucleotide sequence ID" value="NZ_JARJBC010000001.1"/>
</dbReference>
<sequence length="319" mass="33110">MALTTAFTTSLGLRHPIALAPMGGSAGGALAAAVSNGGGLGMVGGGRGDRDWLRHELALLTGQTTSPWGIGFLAWGVDVETVAWALEYQPAAMMLSFGDPAPFAERVRDAGAQLVVQVTDLDEARRALDVGADVIVAQGTEAGGHGGAGRGTLPFVPAVVDLASPVPVLAAGGIADGRGLAAALVLGAAGALLGTRFQASREALVPPQLTEALLHGRGEDTVRSRTLDVARGAPWPERYPARTLRNAFLERWHGREAELSRNAAARQEFRAAAERDDIDYVPVWAGEALDLITEIRPAADIVTDLATEAERALASGGHR</sequence>
<dbReference type="PANTHER" id="PTHR32332">
    <property type="entry name" value="2-NITROPROPANE DIOXYGENASE"/>
    <property type="match status" value="1"/>
</dbReference>